<proteinExistence type="predicted"/>
<name>A0A9J6DXV2_RHIMP</name>
<reference evidence="1" key="1">
    <citation type="journal article" date="2020" name="Cell">
        <title>Large-Scale Comparative Analyses of Tick Genomes Elucidate Their Genetic Diversity and Vector Capacities.</title>
        <authorList>
            <consortium name="Tick Genome and Microbiome Consortium (TIGMIC)"/>
            <person name="Jia N."/>
            <person name="Wang J."/>
            <person name="Shi W."/>
            <person name="Du L."/>
            <person name="Sun Y."/>
            <person name="Zhan W."/>
            <person name="Jiang J.F."/>
            <person name="Wang Q."/>
            <person name="Zhang B."/>
            <person name="Ji P."/>
            <person name="Bell-Sakyi L."/>
            <person name="Cui X.M."/>
            <person name="Yuan T.T."/>
            <person name="Jiang B.G."/>
            <person name="Yang W.F."/>
            <person name="Lam T.T."/>
            <person name="Chang Q.C."/>
            <person name="Ding S.J."/>
            <person name="Wang X.J."/>
            <person name="Zhu J.G."/>
            <person name="Ruan X.D."/>
            <person name="Zhao L."/>
            <person name="Wei J.T."/>
            <person name="Ye R.Z."/>
            <person name="Que T.C."/>
            <person name="Du C.H."/>
            <person name="Zhou Y.H."/>
            <person name="Cheng J.X."/>
            <person name="Dai P.F."/>
            <person name="Guo W.B."/>
            <person name="Han X.H."/>
            <person name="Huang E.J."/>
            <person name="Li L.F."/>
            <person name="Wei W."/>
            <person name="Gao Y.C."/>
            <person name="Liu J.Z."/>
            <person name="Shao H.Z."/>
            <person name="Wang X."/>
            <person name="Wang C.C."/>
            <person name="Yang T.C."/>
            <person name="Huo Q.B."/>
            <person name="Li W."/>
            <person name="Chen H.Y."/>
            <person name="Chen S.E."/>
            <person name="Zhou L.G."/>
            <person name="Ni X.B."/>
            <person name="Tian J.H."/>
            <person name="Sheng Y."/>
            <person name="Liu T."/>
            <person name="Pan Y.S."/>
            <person name="Xia L.Y."/>
            <person name="Li J."/>
            <person name="Zhao F."/>
            <person name="Cao W.C."/>
        </authorList>
    </citation>
    <scope>NUCLEOTIDE SEQUENCE</scope>
    <source>
        <strain evidence="1">Rmic-2018</strain>
    </source>
</reference>
<sequence length="214" mass="23760">MATTPCSVDVFEQLEDATRVEAYRSAVSEADILRTEVAYVWSELEELKHDSPIPHAAIDDDAPKPPLDSQMKASYDPLCMLLAPLVERIERLELKRMKILTPNQALVQKRAVRRGISNAARESNKDKQEAILPYACLTLETLAIVFRVSGTSGHQLQNLGQVSAVVIVNALTLQHDFVVVPQLPHEGILQGEDFFLASRAVVDWGWESFAVSDP</sequence>
<dbReference type="EMBL" id="JABSTU010000006">
    <property type="protein sequence ID" value="KAH8027059.1"/>
    <property type="molecule type" value="Genomic_DNA"/>
</dbReference>
<comment type="caution">
    <text evidence="1">The sequence shown here is derived from an EMBL/GenBank/DDBJ whole genome shotgun (WGS) entry which is preliminary data.</text>
</comment>
<organism evidence="1 2">
    <name type="scientific">Rhipicephalus microplus</name>
    <name type="common">Cattle tick</name>
    <name type="synonym">Boophilus microplus</name>
    <dbReference type="NCBI Taxonomy" id="6941"/>
    <lineage>
        <taxon>Eukaryota</taxon>
        <taxon>Metazoa</taxon>
        <taxon>Ecdysozoa</taxon>
        <taxon>Arthropoda</taxon>
        <taxon>Chelicerata</taxon>
        <taxon>Arachnida</taxon>
        <taxon>Acari</taxon>
        <taxon>Parasitiformes</taxon>
        <taxon>Ixodida</taxon>
        <taxon>Ixodoidea</taxon>
        <taxon>Ixodidae</taxon>
        <taxon>Rhipicephalinae</taxon>
        <taxon>Rhipicephalus</taxon>
        <taxon>Boophilus</taxon>
    </lineage>
</organism>
<dbReference type="Proteomes" id="UP000821866">
    <property type="component" value="Chromosome 4"/>
</dbReference>
<accession>A0A9J6DXV2</accession>
<evidence type="ECO:0000313" key="1">
    <source>
        <dbReference type="EMBL" id="KAH8027059.1"/>
    </source>
</evidence>
<reference evidence="1" key="2">
    <citation type="submission" date="2021-09" db="EMBL/GenBank/DDBJ databases">
        <authorList>
            <person name="Jia N."/>
            <person name="Wang J."/>
            <person name="Shi W."/>
            <person name="Du L."/>
            <person name="Sun Y."/>
            <person name="Zhan W."/>
            <person name="Jiang J."/>
            <person name="Wang Q."/>
            <person name="Zhang B."/>
            <person name="Ji P."/>
            <person name="Sakyi L.B."/>
            <person name="Cui X."/>
            <person name="Yuan T."/>
            <person name="Jiang B."/>
            <person name="Yang W."/>
            <person name="Lam T.T.-Y."/>
            <person name="Chang Q."/>
            <person name="Ding S."/>
            <person name="Wang X."/>
            <person name="Zhu J."/>
            <person name="Ruan X."/>
            <person name="Zhao L."/>
            <person name="Wei J."/>
            <person name="Que T."/>
            <person name="Du C."/>
            <person name="Cheng J."/>
            <person name="Dai P."/>
            <person name="Han X."/>
            <person name="Huang E."/>
            <person name="Gao Y."/>
            <person name="Liu J."/>
            <person name="Shao H."/>
            <person name="Ye R."/>
            <person name="Li L."/>
            <person name="Wei W."/>
            <person name="Wang X."/>
            <person name="Wang C."/>
            <person name="Huo Q."/>
            <person name="Li W."/>
            <person name="Guo W."/>
            <person name="Chen H."/>
            <person name="Chen S."/>
            <person name="Zhou L."/>
            <person name="Zhou L."/>
            <person name="Ni X."/>
            <person name="Tian J."/>
            <person name="Zhou Y."/>
            <person name="Sheng Y."/>
            <person name="Liu T."/>
            <person name="Pan Y."/>
            <person name="Xia L."/>
            <person name="Li J."/>
            <person name="Zhao F."/>
            <person name="Cao W."/>
        </authorList>
    </citation>
    <scope>NUCLEOTIDE SEQUENCE</scope>
    <source>
        <strain evidence="1">Rmic-2018</strain>
        <tissue evidence="1">Larvae</tissue>
    </source>
</reference>
<protein>
    <submittedName>
        <fullName evidence="1">Uncharacterized protein</fullName>
    </submittedName>
</protein>
<keyword evidence="2" id="KW-1185">Reference proteome</keyword>
<gene>
    <name evidence="1" type="ORF">HPB51_001955</name>
</gene>
<evidence type="ECO:0000313" key="2">
    <source>
        <dbReference type="Proteomes" id="UP000821866"/>
    </source>
</evidence>
<dbReference type="AlphaFoldDB" id="A0A9J6DXV2"/>